<feature type="non-terminal residue" evidence="2">
    <location>
        <position position="192"/>
    </location>
</feature>
<accession>A0A520MVW4</accession>
<feature type="chain" id="PRO_5021914749" description="S9 family peptidase" evidence="1">
    <location>
        <begin position="23"/>
        <end position="192"/>
    </location>
</feature>
<protein>
    <recommendedName>
        <fullName evidence="4">S9 family peptidase</fullName>
    </recommendedName>
</protein>
<sequence>MSKFLSLSFALLFLSGLLLSNAEDKILTEDILNFEQVDIVDTGSSGDIFLYEKTKVAKDKKTYESSLFLKNYITGEGFKIFDKRTSYSNVQLGQNGKHIFYIDDGAGALRKTKQIWRKSIPYGIRKQLTKYNGDIRNFDLSPDETKIIFVGTAKKETDSLKPIEIDRYQFKQDRQGFLRDVSNHLFLFDLKT</sequence>
<comment type="caution">
    <text evidence="2">The sequence shown here is derived from an EMBL/GenBank/DDBJ whole genome shotgun (WGS) entry which is preliminary data.</text>
</comment>
<keyword evidence="1" id="KW-0732">Signal</keyword>
<organism evidence="2 3">
    <name type="scientific">SAR86 cluster bacterium</name>
    <dbReference type="NCBI Taxonomy" id="2030880"/>
    <lineage>
        <taxon>Bacteria</taxon>
        <taxon>Pseudomonadati</taxon>
        <taxon>Pseudomonadota</taxon>
        <taxon>Gammaproteobacteria</taxon>
        <taxon>SAR86 cluster</taxon>
    </lineage>
</organism>
<dbReference type="SUPFAM" id="SSF82171">
    <property type="entry name" value="DPP6 N-terminal domain-like"/>
    <property type="match status" value="1"/>
</dbReference>
<evidence type="ECO:0008006" key="4">
    <source>
        <dbReference type="Google" id="ProtNLM"/>
    </source>
</evidence>
<reference evidence="2 3" key="1">
    <citation type="submission" date="2019-02" db="EMBL/GenBank/DDBJ databases">
        <title>Prokaryotic population dynamics and viral predation in marine succession experiment using metagenomics: the confinement effect.</title>
        <authorList>
            <person name="Haro-Moreno J.M."/>
            <person name="Rodriguez-Valera F."/>
            <person name="Lopez-Perez M."/>
        </authorList>
    </citation>
    <scope>NUCLEOTIDE SEQUENCE [LARGE SCALE GENOMIC DNA]</scope>
    <source>
        <strain evidence="2">MED-G159</strain>
    </source>
</reference>
<dbReference type="Proteomes" id="UP000315825">
    <property type="component" value="Unassembled WGS sequence"/>
</dbReference>
<dbReference type="InterPro" id="IPR011042">
    <property type="entry name" value="6-blade_b-propeller_TolB-like"/>
</dbReference>
<dbReference type="AlphaFoldDB" id="A0A520MVW4"/>
<dbReference type="Gene3D" id="2.120.10.30">
    <property type="entry name" value="TolB, C-terminal domain"/>
    <property type="match status" value="1"/>
</dbReference>
<gene>
    <name evidence="2" type="ORF">EVA92_05135</name>
</gene>
<evidence type="ECO:0000313" key="2">
    <source>
        <dbReference type="EMBL" id="RZO25372.1"/>
    </source>
</evidence>
<evidence type="ECO:0000313" key="3">
    <source>
        <dbReference type="Proteomes" id="UP000315825"/>
    </source>
</evidence>
<proteinExistence type="predicted"/>
<feature type="signal peptide" evidence="1">
    <location>
        <begin position="1"/>
        <end position="22"/>
    </location>
</feature>
<name>A0A520MVW4_9GAMM</name>
<evidence type="ECO:0000256" key="1">
    <source>
        <dbReference type="SAM" id="SignalP"/>
    </source>
</evidence>
<dbReference type="EMBL" id="SHBE01000019">
    <property type="protein sequence ID" value="RZO25372.1"/>
    <property type="molecule type" value="Genomic_DNA"/>
</dbReference>